<accession>A0AAJ2SH22</accession>
<evidence type="ECO:0000313" key="2">
    <source>
        <dbReference type="EMBL" id="MDX6186099.1"/>
    </source>
</evidence>
<dbReference type="PROSITE" id="PS51257">
    <property type="entry name" value="PROKAR_LIPOPROTEIN"/>
    <property type="match status" value="1"/>
</dbReference>
<proteinExistence type="predicted"/>
<evidence type="ECO:0000313" key="3">
    <source>
        <dbReference type="Proteomes" id="UP001270053"/>
    </source>
</evidence>
<comment type="caution">
    <text evidence="2">The sequence shown here is derived from an EMBL/GenBank/DDBJ whole genome shotgun (WGS) entry which is preliminary data.</text>
</comment>
<keyword evidence="4" id="KW-1185">Reference proteome</keyword>
<gene>
    <name evidence="1" type="ORF">SGQ18_11165</name>
    <name evidence="2" type="ORF">SGQ44_10040</name>
</gene>
<reference evidence="2 4" key="1">
    <citation type="submission" date="2023-11" db="EMBL/GenBank/DDBJ databases">
        <title>Unpublished Manusciprt.</title>
        <authorList>
            <person name="Saticioglu I.B."/>
            <person name="Ay H."/>
            <person name="Ajmi N."/>
            <person name="Altun S."/>
            <person name="Duman M."/>
        </authorList>
    </citation>
    <scope>NUCLEOTIDE SEQUENCE</scope>
    <source>
        <strain evidence="1 4">Fl-33</strain>
        <strain evidence="2">Fl-77</strain>
    </source>
</reference>
<evidence type="ECO:0000313" key="1">
    <source>
        <dbReference type="EMBL" id="MDX6182722.1"/>
    </source>
</evidence>
<dbReference type="Proteomes" id="UP001278738">
    <property type="component" value="Unassembled WGS sequence"/>
</dbReference>
<evidence type="ECO:0000313" key="4">
    <source>
        <dbReference type="Proteomes" id="UP001278738"/>
    </source>
</evidence>
<dbReference type="Proteomes" id="UP001270053">
    <property type="component" value="Unassembled WGS sequence"/>
</dbReference>
<dbReference type="AlphaFoldDB" id="A0AAJ2SH22"/>
<protein>
    <recommendedName>
        <fullName evidence="5">Lipoprotein</fullName>
    </recommendedName>
</protein>
<sequence>MRKYFTLLFIIFLFSSCNKIENTSTLNQEDIHFIKSLKLLENGEKIYSFYSEFTNEKAGNFFTDKRIAKYWIDKRNSKRNGIDFAYYKDISKIDTVYNAGATYCPYLLITKTNGSSFKVSVDGEKEDVKIFFEDALREWRKDIAHSKK</sequence>
<dbReference type="RefSeq" id="WP_229974378.1">
    <property type="nucleotide sequence ID" value="NZ_CP087133.1"/>
</dbReference>
<organism evidence="2 3">
    <name type="scientific">Flavobacterium flavipigmentatum</name>
    <dbReference type="NCBI Taxonomy" id="2893884"/>
    <lineage>
        <taxon>Bacteria</taxon>
        <taxon>Pseudomonadati</taxon>
        <taxon>Bacteroidota</taxon>
        <taxon>Flavobacteriia</taxon>
        <taxon>Flavobacteriales</taxon>
        <taxon>Flavobacteriaceae</taxon>
        <taxon>Flavobacterium</taxon>
    </lineage>
</organism>
<dbReference type="EMBL" id="JAWXVG010000004">
    <property type="protein sequence ID" value="MDX6182722.1"/>
    <property type="molecule type" value="Genomic_DNA"/>
</dbReference>
<evidence type="ECO:0008006" key="5">
    <source>
        <dbReference type="Google" id="ProtNLM"/>
    </source>
</evidence>
<name>A0AAJ2SH22_9FLAO</name>
<dbReference type="EMBL" id="JAWXVH010000004">
    <property type="protein sequence ID" value="MDX6186099.1"/>
    <property type="molecule type" value="Genomic_DNA"/>
</dbReference>